<proteinExistence type="predicted"/>
<keyword evidence="1" id="KW-0732">Signal</keyword>
<feature type="signal peptide" evidence="1">
    <location>
        <begin position="1"/>
        <end position="16"/>
    </location>
</feature>
<evidence type="ECO:0000313" key="2">
    <source>
        <dbReference type="EMBL" id="KUI55362.1"/>
    </source>
</evidence>
<sequence length="59" mass="6253">MYHQSAALFALEFALALDVESAVDVPFVAVPVTVVTAEPVAEESAEDAAVEEAVLVEEY</sequence>
<dbReference type="Proteomes" id="UP000078576">
    <property type="component" value="Unassembled WGS sequence"/>
</dbReference>
<dbReference type="AlphaFoldDB" id="A0A194UUH5"/>
<reference evidence="3" key="1">
    <citation type="submission" date="2014-12" db="EMBL/GenBank/DDBJ databases">
        <title>Genome Sequence of Valsa Canker Pathogens Uncovers a Specific Adaption of Colonization on Woody Bark.</title>
        <authorList>
            <person name="Yin Z."/>
            <person name="Liu H."/>
            <person name="Gao X."/>
            <person name="Li Z."/>
            <person name="Song N."/>
            <person name="Ke X."/>
            <person name="Dai Q."/>
            <person name="Wu Y."/>
            <person name="Sun Y."/>
            <person name="Xu J.-R."/>
            <person name="Kang Z.K."/>
            <person name="Wang L."/>
            <person name="Huang L."/>
        </authorList>
    </citation>
    <scope>NUCLEOTIDE SEQUENCE [LARGE SCALE GENOMIC DNA]</scope>
    <source>
        <strain evidence="3">SXYL134</strain>
    </source>
</reference>
<gene>
    <name evidence="2" type="ORF">VP1G_10738</name>
</gene>
<accession>A0A194UUH5</accession>
<keyword evidence="3" id="KW-1185">Reference proteome</keyword>
<protein>
    <submittedName>
        <fullName evidence="2">Uncharacterized protein</fullName>
    </submittedName>
</protein>
<evidence type="ECO:0000313" key="3">
    <source>
        <dbReference type="Proteomes" id="UP000078576"/>
    </source>
</evidence>
<feature type="chain" id="PRO_5008265857" evidence="1">
    <location>
        <begin position="17"/>
        <end position="59"/>
    </location>
</feature>
<organism evidence="2 3">
    <name type="scientific">Cytospora mali</name>
    <name type="common">Apple Valsa canker fungus</name>
    <name type="synonym">Valsa mali</name>
    <dbReference type="NCBI Taxonomy" id="578113"/>
    <lineage>
        <taxon>Eukaryota</taxon>
        <taxon>Fungi</taxon>
        <taxon>Dikarya</taxon>
        <taxon>Ascomycota</taxon>
        <taxon>Pezizomycotina</taxon>
        <taxon>Sordariomycetes</taxon>
        <taxon>Sordariomycetidae</taxon>
        <taxon>Diaporthales</taxon>
        <taxon>Cytosporaceae</taxon>
        <taxon>Cytospora</taxon>
    </lineage>
</organism>
<dbReference type="EMBL" id="KN714680">
    <property type="protein sequence ID" value="KUI55362.1"/>
    <property type="molecule type" value="Genomic_DNA"/>
</dbReference>
<name>A0A194UUH5_CYTMA</name>
<evidence type="ECO:0000256" key="1">
    <source>
        <dbReference type="SAM" id="SignalP"/>
    </source>
</evidence>